<name>A0A941BSQ1_9BURK</name>
<dbReference type="AlphaFoldDB" id="A0A941BSQ1"/>
<feature type="compositionally biased region" description="Low complexity" evidence="1">
    <location>
        <begin position="20"/>
        <end position="29"/>
    </location>
</feature>
<proteinExistence type="predicted"/>
<reference evidence="2" key="1">
    <citation type="submission" date="2021-04" db="EMBL/GenBank/DDBJ databases">
        <title>The genome sequence of Ideonella sp. 4Y11.</title>
        <authorList>
            <person name="Liu Y."/>
        </authorList>
    </citation>
    <scope>NUCLEOTIDE SEQUENCE</scope>
    <source>
        <strain evidence="2">4Y11</strain>
    </source>
</reference>
<evidence type="ECO:0000313" key="2">
    <source>
        <dbReference type="EMBL" id="MBQ0961965.1"/>
    </source>
</evidence>
<dbReference type="EMBL" id="JAGQDE010000047">
    <property type="protein sequence ID" value="MBQ0961965.1"/>
    <property type="molecule type" value="Genomic_DNA"/>
</dbReference>
<feature type="region of interest" description="Disordered" evidence="1">
    <location>
        <begin position="1"/>
        <end position="29"/>
    </location>
</feature>
<comment type="caution">
    <text evidence="2">The sequence shown here is derived from an EMBL/GenBank/DDBJ whole genome shotgun (WGS) entry which is preliminary data.</text>
</comment>
<evidence type="ECO:0000256" key="1">
    <source>
        <dbReference type="SAM" id="MobiDB-lite"/>
    </source>
</evidence>
<gene>
    <name evidence="2" type="ORF">KAK06_23710</name>
</gene>
<organism evidence="2 3">
    <name type="scientific">Ideonella aquatica</name>
    <dbReference type="NCBI Taxonomy" id="2824119"/>
    <lineage>
        <taxon>Bacteria</taxon>
        <taxon>Pseudomonadati</taxon>
        <taxon>Pseudomonadota</taxon>
        <taxon>Betaproteobacteria</taxon>
        <taxon>Burkholderiales</taxon>
        <taxon>Sphaerotilaceae</taxon>
        <taxon>Ideonella</taxon>
    </lineage>
</organism>
<evidence type="ECO:0000313" key="3">
    <source>
        <dbReference type="Proteomes" id="UP000678374"/>
    </source>
</evidence>
<dbReference type="RefSeq" id="WP_210804643.1">
    <property type="nucleotide sequence ID" value="NZ_JAGQDE010000047.1"/>
</dbReference>
<sequence>RHTGPRGQGRHDGSVQHGLSASAARRARCRPSGSADKRYLLGVFVEIVAMLKQYEELAVLEQGDDGAVVSIRGQGGPSVLLGAQYLGHLERVVDRATQELAQSQAFAHGSSLALLCSEIQTLLATYRETCNKFEGGPPPTKLLAEAIEELAEMRRLLGSS</sequence>
<protein>
    <submittedName>
        <fullName evidence="2">Uncharacterized protein</fullName>
    </submittedName>
</protein>
<accession>A0A941BSQ1</accession>
<feature type="non-terminal residue" evidence="2">
    <location>
        <position position="1"/>
    </location>
</feature>
<dbReference type="Proteomes" id="UP000678374">
    <property type="component" value="Unassembled WGS sequence"/>
</dbReference>
<keyword evidence="3" id="KW-1185">Reference proteome</keyword>